<dbReference type="EMBL" id="JACEIB010000026">
    <property type="protein sequence ID" value="MBA2935595.1"/>
    <property type="molecule type" value="Genomic_DNA"/>
</dbReference>
<gene>
    <name evidence="3" type="ORF">HZF05_16035</name>
</gene>
<proteinExistence type="predicted"/>
<feature type="chain" id="PRO_5032803573" evidence="2">
    <location>
        <begin position="24"/>
        <end position="106"/>
    </location>
</feature>
<organism evidence="3 4">
    <name type="scientific">Sphingomonas chungangi</name>
    <dbReference type="NCBI Taxonomy" id="2683589"/>
    <lineage>
        <taxon>Bacteria</taxon>
        <taxon>Pseudomonadati</taxon>
        <taxon>Pseudomonadota</taxon>
        <taxon>Alphaproteobacteria</taxon>
        <taxon>Sphingomonadales</taxon>
        <taxon>Sphingomonadaceae</taxon>
        <taxon>Sphingomonas</taxon>
    </lineage>
</organism>
<evidence type="ECO:0000256" key="1">
    <source>
        <dbReference type="SAM" id="MobiDB-lite"/>
    </source>
</evidence>
<protein>
    <submittedName>
        <fullName evidence="3">UrcA family protein</fullName>
    </submittedName>
</protein>
<evidence type="ECO:0000313" key="3">
    <source>
        <dbReference type="EMBL" id="MBA2935595.1"/>
    </source>
</evidence>
<keyword evidence="2" id="KW-0732">Signal</keyword>
<comment type="caution">
    <text evidence="3">The sequence shown here is derived from an EMBL/GenBank/DDBJ whole genome shotgun (WGS) entry which is preliminary data.</text>
</comment>
<feature type="signal peptide" evidence="2">
    <location>
        <begin position="1"/>
        <end position="23"/>
    </location>
</feature>
<dbReference type="RefSeq" id="WP_160362811.1">
    <property type="nucleotide sequence ID" value="NZ_JACEIB010000026.1"/>
</dbReference>
<name>A0A838LA54_9SPHN</name>
<reference evidence="3 4" key="1">
    <citation type="submission" date="2020-07" db="EMBL/GenBank/DDBJ databases">
        <authorList>
            <person name="Sun Q."/>
        </authorList>
    </citation>
    <scope>NUCLEOTIDE SEQUENCE [LARGE SCALE GENOMIC DNA]</scope>
    <source>
        <strain evidence="3 4">CGMCC 1.13654</strain>
    </source>
</reference>
<dbReference type="Proteomes" id="UP000570166">
    <property type="component" value="Unassembled WGS sequence"/>
</dbReference>
<accession>A0A838LA54</accession>
<sequence length="106" mass="11414">MIAIRRVAFAVTACTCLVSAAFAQDREPVTVRVRYADLNLSSTSGQSELKARVRGAAEIACQATGNSLTEKMDAARCRNEMMKDGQQQAARLASPADQRLALADPR</sequence>
<dbReference type="InterPro" id="IPR030972">
    <property type="entry name" value="UrcA_uranyl"/>
</dbReference>
<dbReference type="NCBIfam" id="TIGR04433">
    <property type="entry name" value="UrcA_uranyl"/>
    <property type="match status" value="1"/>
</dbReference>
<evidence type="ECO:0000313" key="4">
    <source>
        <dbReference type="Proteomes" id="UP000570166"/>
    </source>
</evidence>
<feature type="region of interest" description="Disordered" evidence="1">
    <location>
        <begin position="83"/>
        <end position="106"/>
    </location>
</feature>
<dbReference type="AlphaFoldDB" id="A0A838LA54"/>
<keyword evidence="4" id="KW-1185">Reference proteome</keyword>
<evidence type="ECO:0000256" key="2">
    <source>
        <dbReference type="SAM" id="SignalP"/>
    </source>
</evidence>